<dbReference type="EMBL" id="GBRH01201026">
    <property type="protein sequence ID" value="JAD96869.1"/>
    <property type="molecule type" value="Transcribed_RNA"/>
</dbReference>
<accession>A0A0A9E7U8</accession>
<dbReference type="AlphaFoldDB" id="A0A0A9E7U8"/>
<name>A0A0A9E7U8_ARUDO</name>
<reference evidence="1" key="2">
    <citation type="journal article" date="2015" name="Data Brief">
        <title>Shoot transcriptome of the giant reed, Arundo donax.</title>
        <authorList>
            <person name="Barrero R.A."/>
            <person name="Guerrero F.D."/>
            <person name="Moolhuijzen P."/>
            <person name="Goolsby J.A."/>
            <person name="Tidwell J."/>
            <person name="Bellgard S.E."/>
            <person name="Bellgard M.I."/>
        </authorList>
    </citation>
    <scope>NUCLEOTIDE SEQUENCE</scope>
    <source>
        <tissue evidence="1">Shoot tissue taken approximately 20 cm above the soil surface</tissue>
    </source>
</reference>
<evidence type="ECO:0000313" key="1">
    <source>
        <dbReference type="EMBL" id="JAD96869.1"/>
    </source>
</evidence>
<reference evidence="1" key="1">
    <citation type="submission" date="2014-09" db="EMBL/GenBank/DDBJ databases">
        <authorList>
            <person name="Magalhaes I.L.F."/>
            <person name="Oliveira U."/>
            <person name="Santos F.R."/>
            <person name="Vidigal T.H.D.A."/>
            <person name="Brescovit A.D."/>
            <person name="Santos A.J."/>
        </authorList>
    </citation>
    <scope>NUCLEOTIDE SEQUENCE</scope>
    <source>
        <tissue evidence="1">Shoot tissue taken approximately 20 cm above the soil surface</tissue>
    </source>
</reference>
<proteinExistence type="predicted"/>
<protein>
    <submittedName>
        <fullName evidence="1">Uncharacterized protein</fullName>
    </submittedName>
</protein>
<organism evidence="1">
    <name type="scientific">Arundo donax</name>
    <name type="common">Giant reed</name>
    <name type="synonym">Donax arundinaceus</name>
    <dbReference type="NCBI Taxonomy" id="35708"/>
    <lineage>
        <taxon>Eukaryota</taxon>
        <taxon>Viridiplantae</taxon>
        <taxon>Streptophyta</taxon>
        <taxon>Embryophyta</taxon>
        <taxon>Tracheophyta</taxon>
        <taxon>Spermatophyta</taxon>
        <taxon>Magnoliopsida</taxon>
        <taxon>Liliopsida</taxon>
        <taxon>Poales</taxon>
        <taxon>Poaceae</taxon>
        <taxon>PACMAD clade</taxon>
        <taxon>Arundinoideae</taxon>
        <taxon>Arundineae</taxon>
        <taxon>Arundo</taxon>
    </lineage>
</organism>
<sequence length="44" mass="5035">MCNNGTHIVYEAETIEHSIYGRTKVILTADKQVKLVARRGRRCC</sequence>